<reference evidence="1 2" key="1">
    <citation type="submission" date="2019-05" db="EMBL/GenBank/DDBJ databases">
        <title>Another draft genome of Portunus trituberculatus and its Hox gene families provides insights of decapod evolution.</title>
        <authorList>
            <person name="Jeong J.-H."/>
            <person name="Song I."/>
            <person name="Kim S."/>
            <person name="Choi T."/>
            <person name="Kim D."/>
            <person name="Ryu S."/>
            <person name="Kim W."/>
        </authorList>
    </citation>
    <scope>NUCLEOTIDE SEQUENCE [LARGE SCALE GENOMIC DNA]</scope>
    <source>
        <tissue evidence="1">Muscle</tissue>
    </source>
</reference>
<protein>
    <submittedName>
        <fullName evidence="1">Uncharacterized protein</fullName>
    </submittedName>
</protein>
<evidence type="ECO:0000313" key="1">
    <source>
        <dbReference type="EMBL" id="MPC61999.1"/>
    </source>
</evidence>
<evidence type="ECO:0000313" key="2">
    <source>
        <dbReference type="Proteomes" id="UP000324222"/>
    </source>
</evidence>
<organism evidence="1 2">
    <name type="scientific">Portunus trituberculatus</name>
    <name type="common">Swimming crab</name>
    <name type="synonym">Neptunus trituberculatus</name>
    <dbReference type="NCBI Taxonomy" id="210409"/>
    <lineage>
        <taxon>Eukaryota</taxon>
        <taxon>Metazoa</taxon>
        <taxon>Ecdysozoa</taxon>
        <taxon>Arthropoda</taxon>
        <taxon>Crustacea</taxon>
        <taxon>Multicrustacea</taxon>
        <taxon>Malacostraca</taxon>
        <taxon>Eumalacostraca</taxon>
        <taxon>Eucarida</taxon>
        <taxon>Decapoda</taxon>
        <taxon>Pleocyemata</taxon>
        <taxon>Brachyura</taxon>
        <taxon>Eubrachyura</taxon>
        <taxon>Portunoidea</taxon>
        <taxon>Portunidae</taxon>
        <taxon>Portuninae</taxon>
        <taxon>Portunus</taxon>
    </lineage>
</organism>
<keyword evidence="2" id="KW-1185">Reference proteome</keyword>
<gene>
    <name evidence="1" type="ORF">E2C01_056078</name>
</gene>
<comment type="caution">
    <text evidence="1">The sequence shown here is derived from an EMBL/GenBank/DDBJ whole genome shotgun (WGS) entry which is preliminary data.</text>
</comment>
<accession>A0A5B7GWX1</accession>
<dbReference type="EMBL" id="VSRR010019196">
    <property type="protein sequence ID" value="MPC61999.1"/>
    <property type="molecule type" value="Genomic_DNA"/>
</dbReference>
<sequence>MSRLALHPV</sequence>
<proteinExistence type="predicted"/>
<name>A0A5B7GWX1_PORTR</name>
<dbReference type="Proteomes" id="UP000324222">
    <property type="component" value="Unassembled WGS sequence"/>
</dbReference>